<dbReference type="Gene3D" id="2.130.10.10">
    <property type="entry name" value="YVTN repeat-like/Quinoprotein amine dehydrogenase"/>
    <property type="match status" value="2"/>
</dbReference>
<dbReference type="PANTHER" id="PTHR19848">
    <property type="entry name" value="WD40 REPEAT PROTEIN"/>
    <property type="match status" value="1"/>
</dbReference>
<dbReference type="OrthoDB" id="10260946at2759"/>
<feature type="domain" description="Transcription factor spt8 beta-propeller" evidence="5">
    <location>
        <begin position="129"/>
        <end position="537"/>
    </location>
</feature>
<dbReference type="PANTHER" id="PTHR19848:SF8">
    <property type="entry name" value="F-BOX AND WD REPEAT DOMAIN CONTAINING 7"/>
    <property type="match status" value="1"/>
</dbReference>
<comment type="caution">
    <text evidence="6">The sequence shown here is derived from an EMBL/GenBank/DDBJ whole genome shotgun (WGS) entry which is preliminary data.</text>
</comment>
<proteinExistence type="predicted"/>
<evidence type="ECO:0000259" key="5">
    <source>
        <dbReference type="Pfam" id="PF23798"/>
    </source>
</evidence>
<dbReference type="AlphaFoldDB" id="A0A9W7YDZ3"/>
<protein>
    <submittedName>
        <fullName evidence="6">Transcription factor spt8</fullName>
    </submittedName>
</protein>
<evidence type="ECO:0000256" key="4">
    <source>
        <dbReference type="SAM" id="MobiDB-lite"/>
    </source>
</evidence>
<feature type="compositionally biased region" description="Acidic residues" evidence="4">
    <location>
        <begin position="335"/>
        <end position="346"/>
    </location>
</feature>
<dbReference type="InterPro" id="IPR015943">
    <property type="entry name" value="WD40/YVTN_repeat-like_dom_sf"/>
</dbReference>
<evidence type="ECO:0000313" key="7">
    <source>
        <dbReference type="Proteomes" id="UP001143981"/>
    </source>
</evidence>
<evidence type="ECO:0000256" key="3">
    <source>
        <dbReference type="PROSITE-ProRule" id="PRU00221"/>
    </source>
</evidence>
<keyword evidence="2" id="KW-0677">Repeat</keyword>
<dbReference type="InterPro" id="IPR036322">
    <property type="entry name" value="WD40_repeat_dom_sf"/>
</dbReference>
<dbReference type="Proteomes" id="UP001143981">
    <property type="component" value="Unassembled WGS sequence"/>
</dbReference>
<keyword evidence="7" id="KW-1185">Reference proteome</keyword>
<keyword evidence="1 3" id="KW-0853">WD repeat</keyword>
<dbReference type="InterPro" id="IPR057544">
    <property type="entry name" value="Beta-prop_SPT8"/>
</dbReference>
<organism evidence="6 7">
    <name type="scientific">Coemansia biformis</name>
    <dbReference type="NCBI Taxonomy" id="1286918"/>
    <lineage>
        <taxon>Eukaryota</taxon>
        <taxon>Fungi</taxon>
        <taxon>Fungi incertae sedis</taxon>
        <taxon>Zoopagomycota</taxon>
        <taxon>Kickxellomycotina</taxon>
        <taxon>Kickxellomycetes</taxon>
        <taxon>Kickxellales</taxon>
        <taxon>Kickxellaceae</taxon>
        <taxon>Coemansia</taxon>
    </lineage>
</organism>
<gene>
    <name evidence="6" type="primary">SPT8</name>
    <name evidence="6" type="ORF">LPJ61_002709</name>
</gene>
<evidence type="ECO:0000313" key="6">
    <source>
        <dbReference type="EMBL" id="KAJ1731066.1"/>
    </source>
</evidence>
<dbReference type="PROSITE" id="PS50294">
    <property type="entry name" value="WD_REPEATS_REGION"/>
    <property type="match status" value="1"/>
</dbReference>
<accession>A0A9W7YDZ3</accession>
<dbReference type="EMBL" id="JANBOI010000371">
    <property type="protein sequence ID" value="KAJ1731066.1"/>
    <property type="molecule type" value="Genomic_DNA"/>
</dbReference>
<dbReference type="InterPro" id="IPR001680">
    <property type="entry name" value="WD40_rpt"/>
</dbReference>
<evidence type="ECO:0000256" key="2">
    <source>
        <dbReference type="ARBA" id="ARBA00022737"/>
    </source>
</evidence>
<dbReference type="PROSITE" id="PS50082">
    <property type="entry name" value="WD_REPEATS_2"/>
    <property type="match status" value="1"/>
</dbReference>
<dbReference type="SUPFAM" id="SSF50978">
    <property type="entry name" value="WD40 repeat-like"/>
    <property type="match status" value="1"/>
</dbReference>
<feature type="region of interest" description="Disordered" evidence="4">
    <location>
        <begin position="320"/>
        <end position="371"/>
    </location>
</feature>
<evidence type="ECO:0000256" key="1">
    <source>
        <dbReference type="ARBA" id="ARBA00022574"/>
    </source>
</evidence>
<name>A0A9W7YDZ3_9FUNG</name>
<reference evidence="6" key="1">
    <citation type="submission" date="2022-07" db="EMBL/GenBank/DDBJ databases">
        <title>Phylogenomic reconstructions and comparative analyses of Kickxellomycotina fungi.</title>
        <authorList>
            <person name="Reynolds N.K."/>
            <person name="Stajich J.E."/>
            <person name="Barry K."/>
            <person name="Grigoriev I.V."/>
            <person name="Crous P."/>
            <person name="Smith M.E."/>
        </authorList>
    </citation>
    <scope>NUCLEOTIDE SEQUENCE</scope>
    <source>
        <strain evidence="6">BCRC 34381</strain>
    </source>
</reference>
<feature type="repeat" description="WD" evidence="3">
    <location>
        <begin position="254"/>
        <end position="295"/>
    </location>
</feature>
<sequence>MVEMSDSAFNDDLLEKELFGGDSDELDGTGIGVGGMMGMDDDLGGLGGSSTEVALVATAAAVVASPASDRNSGTAARAAIASVQVKPRGIRAPKLDIALDDPPGEMTVLTHPPHTCRLAPEGQRACPAYNILPTMAFLNQYQIHAITATANMRWVFTGGEDGYIKRWDFNATINGKQLLTQTQRHPYVDSVSKAGVMMSYWDHSDVSDSGVDVLSPVYSMDVHSEAMWLVSGLKSGRIGLWTVRHDEGRRITLLDKHKGPVSVLCISPDEFGLVSGSWDRAVLYWDLNCGKLARGFAGHTSQISSVGFRPTWTTDLYHAHQDQQQQQDADHSDNDGSDSDGSDDDGNGNNVSGNTGNGNNGNGNDSFDSKHASPVLMTTSIDGQCLLWDMRAPRALPHSLLPPQKTPPWAAAACWSRDGKRIYVGRRNNTIDEYEFGMGAQPVRTLRLPLNSGPVTALAVMGNNRSLICASTDNVRMWDLDQPTGRRATVPFQIIPGHHGGTVSSILVDAASRYMVTTSGTRGWDGASNNVCLGYEVSPGR</sequence>
<dbReference type="SMART" id="SM00320">
    <property type="entry name" value="WD40"/>
    <property type="match status" value="6"/>
</dbReference>
<dbReference type="Pfam" id="PF23798">
    <property type="entry name" value="Beta-prop_SPT8"/>
    <property type="match status" value="1"/>
</dbReference>